<reference evidence="1 2" key="1">
    <citation type="submission" date="2011-08" db="EMBL/GenBank/DDBJ databases">
        <authorList>
            <person name="Weinstock G."/>
            <person name="Sodergren E."/>
            <person name="Clifton S."/>
            <person name="Fulton L."/>
            <person name="Fulton B."/>
            <person name="Courtney L."/>
            <person name="Fronick C."/>
            <person name="Harrison M."/>
            <person name="Strong C."/>
            <person name="Farmer C."/>
            <person name="Delahaunty K."/>
            <person name="Markovic C."/>
            <person name="Hall O."/>
            <person name="Minx P."/>
            <person name="Tomlinson C."/>
            <person name="Mitreva M."/>
            <person name="Hou S."/>
            <person name="Chen J."/>
            <person name="Wollam A."/>
            <person name="Pepin K.H."/>
            <person name="Johnson M."/>
            <person name="Bhonagiri V."/>
            <person name="Zhang X."/>
            <person name="Suruliraj S."/>
            <person name="Warren W."/>
            <person name="Chinwalla A."/>
            <person name="Mardis E.R."/>
            <person name="Wilson R.K."/>
        </authorList>
    </citation>
    <scope>NUCLEOTIDE SEQUENCE [LARGE SCALE GENOMIC DNA]</scope>
    <source>
        <strain evidence="1 2">DP7</strain>
    </source>
</reference>
<organism evidence="1 2">
    <name type="scientific">Desulfitobacterium hafniense DP7</name>
    <dbReference type="NCBI Taxonomy" id="537010"/>
    <lineage>
        <taxon>Bacteria</taxon>
        <taxon>Bacillati</taxon>
        <taxon>Bacillota</taxon>
        <taxon>Clostridia</taxon>
        <taxon>Eubacteriales</taxon>
        <taxon>Desulfitobacteriaceae</taxon>
        <taxon>Desulfitobacterium</taxon>
    </lineage>
</organism>
<accession>G9XGZ6</accession>
<dbReference type="AlphaFoldDB" id="G9XGZ6"/>
<comment type="caution">
    <text evidence="1">The sequence shown here is derived from an EMBL/GenBank/DDBJ whole genome shotgun (WGS) entry which is preliminary data.</text>
</comment>
<evidence type="ECO:0000313" key="1">
    <source>
        <dbReference type="EMBL" id="EHL09033.1"/>
    </source>
</evidence>
<evidence type="ECO:0000313" key="2">
    <source>
        <dbReference type="Proteomes" id="UP000004416"/>
    </source>
</evidence>
<gene>
    <name evidence="1" type="ORF">HMPREF0322_00219</name>
</gene>
<dbReference type="HOGENOM" id="CLU_3215335_0_0_9"/>
<dbReference type="EMBL" id="AFZX01000006">
    <property type="protein sequence ID" value="EHL09033.1"/>
    <property type="molecule type" value="Genomic_DNA"/>
</dbReference>
<proteinExistence type="predicted"/>
<protein>
    <submittedName>
        <fullName evidence="1">Uncharacterized protein</fullName>
    </submittedName>
</protein>
<name>G9XGZ6_DESHA</name>
<dbReference type="Proteomes" id="UP000004416">
    <property type="component" value="Unassembled WGS sequence"/>
</dbReference>
<sequence length="44" mass="5124">MSPNGFLKELSRRHSLCMSVYSLLLCRNRRHYPGLGNKGESTWQ</sequence>